<evidence type="ECO:0000256" key="3">
    <source>
        <dbReference type="ARBA" id="ARBA00011245"/>
    </source>
</evidence>
<dbReference type="Gene3D" id="3.90.1200.10">
    <property type="match status" value="1"/>
</dbReference>
<reference evidence="18" key="1">
    <citation type="submission" date="2023-07" db="EMBL/GenBank/DDBJ databases">
        <title>Whole genome shotgun sequence of Streptomyces achromogenes subsp. rubradiris NBRC 14000.</title>
        <authorList>
            <person name="Komaki H."/>
            <person name="Tamura T."/>
        </authorList>
    </citation>
    <scope>NUCLEOTIDE SEQUENCE [LARGE SCALE GENOMIC DNA]</scope>
    <source>
        <strain evidence="18">NBRC 14000</strain>
    </source>
</reference>
<evidence type="ECO:0000256" key="1">
    <source>
        <dbReference type="ARBA" id="ARBA00004964"/>
    </source>
</evidence>
<organism evidence="17 18">
    <name type="scientific">Streptomyces rubradiris</name>
    <name type="common">Streptomyces achromogenes subsp. rubradiris</name>
    <dbReference type="NCBI Taxonomy" id="285531"/>
    <lineage>
        <taxon>Bacteria</taxon>
        <taxon>Bacillati</taxon>
        <taxon>Actinomycetota</taxon>
        <taxon>Actinomycetes</taxon>
        <taxon>Kitasatosporales</taxon>
        <taxon>Streptomycetaceae</taxon>
        <taxon>Streptomyces</taxon>
    </lineage>
</organism>
<evidence type="ECO:0000256" key="14">
    <source>
        <dbReference type="ARBA" id="ARBA00049067"/>
    </source>
</evidence>
<evidence type="ECO:0000256" key="9">
    <source>
        <dbReference type="ARBA" id="ARBA00022777"/>
    </source>
</evidence>
<keyword evidence="11" id="KW-0320">Glycogen biosynthesis</keyword>
<keyword evidence="10" id="KW-0067">ATP-binding</keyword>
<keyword evidence="8" id="KW-0547">Nucleotide-binding</keyword>
<evidence type="ECO:0000256" key="6">
    <source>
        <dbReference type="ARBA" id="ARBA00022600"/>
    </source>
</evidence>
<dbReference type="InterPro" id="IPR040999">
    <property type="entry name" value="Mak_N_cap"/>
</dbReference>
<evidence type="ECO:0000313" key="17">
    <source>
        <dbReference type="EMBL" id="GHI52069.1"/>
    </source>
</evidence>
<name>A0ABQ3R8A9_STRRR</name>
<keyword evidence="6" id="KW-0321">Glycogen metabolism</keyword>
<comment type="caution">
    <text evidence="17">The sequence shown here is derived from an EMBL/GenBank/DDBJ whole genome shotgun (WGS) entry which is preliminary data.</text>
</comment>
<evidence type="ECO:0000256" key="4">
    <source>
        <dbReference type="ARBA" id="ARBA00011962"/>
    </source>
</evidence>
<keyword evidence="12" id="KW-0119">Carbohydrate metabolism</keyword>
<evidence type="ECO:0000259" key="16">
    <source>
        <dbReference type="Pfam" id="PF18085"/>
    </source>
</evidence>
<dbReference type="RefSeq" id="WP_189997679.1">
    <property type="nucleotide sequence ID" value="NZ_BNCB01000016.1"/>
</dbReference>
<keyword evidence="7" id="KW-0808">Transferase</keyword>
<evidence type="ECO:0000256" key="12">
    <source>
        <dbReference type="ARBA" id="ARBA00023277"/>
    </source>
</evidence>
<comment type="pathway">
    <text evidence="1">Glycan biosynthesis; glycogen biosynthesis.</text>
</comment>
<sequence>MTAPARVTWSARLAASLTVWLPTQRWFAGKGRPLRHVGVEHCLPFREARPPGGPEGVIVVARAHFADGGPPEDYQVPLGVSSRLPAAAGAPAVVARDRDTVVYDALADPELTSCLVGLIARGTRTDGLRFRAESPGMRPPHPVPSSRPLGVEQSNSSVVVDGRYLLKVFRRLGPGRNPDLELHRMLHVAGSAHVPRLLGSIEGPAADGPTYATLQEYAEDAPSGWDLALRDLRRLPLPGRAAAPAGGAGESGGRTDGAGATSGTRGGTAASAAEAASTAEAAGVGEAWRLGEAVAAVHRELAAVGGSRPLGRPGLARLAGAMTNRLDLALEAVPRLAPYEKALREAFAAVAGMEPEAAGRVQRVHGDLHLGQVLRAPDGWLLIDFEGEPARPLTERRAMASPVRDVAGMLRSFSYAAYHVLGAADRVPGPAGAVAEAWARRMQGAFCDGYAAASRVDPRSRARAPLLAAYQLDKAVYEVLYETRNRPDWAWNPLRAIGRLLGTDSGQ</sequence>
<gene>
    <name evidence="17" type="ORF">Srubr_19150</name>
</gene>
<dbReference type="Proteomes" id="UP000646738">
    <property type="component" value="Unassembled WGS sequence"/>
</dbReference>
<keyword evidence="18" id="KW-1185">Reference proteome</keyword>
<evidence type="ECO:0000256" key="7">
    <source>
        <dbReference type="ARBA" id="ARBA00022679"/>
    </source>
</evidence>
<evidence type="ECO:0000256" key="13">
    <source>
        <dbReference type="ARBA" id="ARBA00031251"/>
    </source>
</evidence>
<comment type="similarity">
    <text evidence="2">Belongs to the aminoglycoside phosphotransferase family.</text>
</comment>
<keyword evidence="9" id="KW-0418">Kinase</keyword>
<feature type="compositionally biased region" description="Gly residues" evidence="15">
    <location>
        <begin position="246"/>
        <end position="256"/>
    </location>
</feature>
<dbReference type="EC" id="2.7.1.175" evidence="4"/>
<dbReference type="Pfam" id="PF18085">
    <property type="entry name" value="Mak_N_cap"/>
    <property type="match status" value="1"/>
</dbReference>
<evidence type="ECO:0000313" key="18">
    <source>
        <dbReference type="Proteomes" id="UP000646738"/>
    </source>
</evidence>
<dbReference type="SUPFAM" id="SSF56112">
    <property type="entry name" value="Protein kinase-like (PK-like)"/>
    <property type="match status" value="1"/>
</dbReference>
<evidence type="ECO:0000256" key="15">
    <source>
        <dbReference type="SAM" id="MobiDB-lite"/>
    </source>
</evidence>
<protein>
    <recommendedName>
        <fullName evidence="5">Maltokinase</fullName>
        <ecNumber evidence="4">2.7.1.175</ecNumber>
    </recommendedName>
    <alternativeName>
        <fullName evidence="13">Maltose-1-phosphate synthase</fullName>
    </alternativeName>
</protein>
<proteinExistence type="inferred from homology"/>
<feature type="compositionally biased region" description="Low complexity" evidence="15">
    <location>
        <begin position="257"/>
        <end position="272"/>
    </location>
</feature>
<feature type="region of interest" description="Disordered" evidence="15">
    <location>
        <begin position="240"/>
        <end position="272"/>
    </location>
</feature>
<evidence type="ECO:0000256" key="10">
    <source>
        <dbReference type="ARBA" id="ARBA00022840"/>
    </source>
</evidence>
<evidence type="ECO:0000256" key="8">
    <source>
        <dbReference type="ARBA" id="ARBA00022741"/>
    </source>
</evidence>
<comment type="catalytic activity">
    <reaction evidence="14">
        <text>D-maltose + ATP = alpha-maltose 1-phosphate + ADP + H(+)</text>
        <dbReference type="Rhea" id="RHEA:31915"/>
        <dbReference type="ChEBI" id="CHEBI:15378"/>
        <dbReference type="ChEBI" id="CHEBI:17306"/>
        <dbReference type="ChEBI" id="CHEBI:30616"/>
        <dbReference type="ChEBI" id="CHEBI:63576"/>
        <dbReference type="ChEBI" id="CHEBI:456216"/>
        <dbReference type="EC" id="2.7.1.175"/>
    </reaction>
</comment>
<comment type="subunit">
    <text evidence="3">Monomer.</text>
</comment>
<dbReference type="EMBL" id="BNEA01000007">
    <property type="protein sequence ID" value="GHI52069.1"/>
    <property type="molecule type" value="Genomic_DNA"/>
</dbReference>
<dbReference type="InterPro" id="IPR011009">
    <property type="entry name" value="Kinase-like_dom_sf"/>
</dbReference>
<evidence type="ECO:0000256" key="5">
    <source>
        <dbReference type="ARBA" id="ARBA00013882"/>
    </source>
</evidence>
<feature type="region of interest" description="Disordered" evidence="15">
    <location>
        <begin position="130"/>
        <end position="154"/>
    </location>
</feature>
<evidence type="ECO:0000256" key="2">
    <source>
        <dbReference type="ARBA" id="ARBA00006219"/>
    </source>
</evidence>
<feature type="domain" description="Maltokinase N-terminal cap" evidence="16">
    <location>
        <begin position="20"/>
        <end position="108"/>
    </location>
</feature>
<accession>A0ABQ3R8A9</accession>
<evidence type="ECO:0000256" key="11">
    <source>
        <dbReference type="ARBA" id="ARBA00023056"/>
    </source>
</evidence>